<dbReference type="InterPro" id="IPR016192">
    <property type="entry name" value="APOBEC/CMP_deaminase_Zn-bd"/>
</dbReference>
<dbReference type="PANTHER" id="PTHR11079:SF202">
    <property type="entry name" value="TRNA-SPECIFIC ADENOSINE DEAMINASE"/>
    <property type="match status" value="1"/>
</dbReference>
<keyword evidence="3 8" id="KW-0819">tRNA processing</keyword>
<evidence type="ECO:0000256" key="6">
    <source>
        <dbReference type="ARBA" id="ARBA00022833"/>
    </source>
</evidence>
<sequence length="177" mass="18508">MALVPVRRFDAACGELPAPPPGWPDFEAVMALALAEARAAAVLGETPVGAVLLSADGELLARAGNAPITTNDPTAHAEMRVLRQAAAKVGNYRLPGTILAVTLEPCLMCLGAMIHARVGLLVYGATDPRTGVVDSRLPGPDLPFFNHHFDVVSGIMAGECGGLLRDFFREKRRGGAG</sequence>
<reference evidence="10 11" key="1">
    <citation type="submission" date="2018-02" db="EMBL/GenBank/DDBJ databases">
        <title>Genome sequence of Desulfovibrio carbinolicus DSM 3852.</title>
        <authorList>
            <person name="Wilbanks E."/>
            <person name="Skennerton C.T."/>
            <person name="Orphan V.J."/>
        </authorList>
    </citation>
    <scope>NUCLEOTIDE SEQUENCE [LARGE SCALE GENOMIC DNA]</scope>
    <source>
        <strain evidence="10 11">DSM 3852</strain>
    </source>
</reference>
<evidence type="ECO:0000313" key="11">
    <source>
        <dbReference type="Proteomes" id="UP000293296"/>
    </source>
</evidence>
<evidence type="ECO:0000259" key="9">
    <source>
        <dbReference type="PROSITE" id="PS51747"/>
    </source>
</evidence>
<evidence type="ECO:0000256" key="4">
    <source>
        <dbReference type="ARBA" id="ARBA00022723"/>
    </source>
</evidence>
<protein>
    <recommendedName>
        <fullName evidence="8">tRNA-specific adenosine deaminase</fullName>
        <ecNumber evidence="8">3.5.4.33</ecNumber>
    </recommendedName>
</protein>
<dbReference type="OrthoDB" id="9802676at2"/>
<evidence type="ECO:0000256" key="1">
    <source>
        <dbReference type="ARBA" id="ARBA00010669"/>
    </source>
</evidence>
<organism evidence="10 11">
    <name type="scientific">Solidesulfovibrio carbinolicus</name>
    <dbReference type="NCBI Taxonomy" id="296842"/>
    <lineage>
        <taxon>Bacteria</taxon>
        <taxon>Pseudomonadati</taxon>
        <taxon>Thermodesulfobacteriota</taxon>
        <taxon>Desulfovibrionia</taxon>
        <taxon>Desulfovibrionales</taxon>
        <taxon>Desulfovibrionaceae</taxon>
        <taxon>Solidesulfovibrio</taxon>
    </lineage>
</organism>
<dbReference type="CDD" id="cd01285">
    <property type="entry name" value="nucleoside_deaminase"/>
    <property type="match status" value="1"/>
</dbReference>
<dbReference type="GO" id="GO:0052717">
    <property type="term" value="F:tRNA-specific adenosine-34 deaminase activity"/>
    <property type="evidence" value="ECO:0007669"/>
    <property type="project" value="UniProtKB-UniRule"/>
</dbReference>
<dbReference type="Proteomes" id="UP000293296">
    <property type="component" value="Chromosome"/>
</dbReference>
<dbReference type="EC" id="3.5.4.33" evidence="8"/>
<feature type="binding site" evidence="8">
    <location>
        <position position="106"/>
    </location>
    <ligand>
        <name>Zn(2+)</name>
        <dbReference type="ChEBI" id="CHEBI:29105"/>
        <note>catalytic</note>
    </ligand>
</feature>
<comment type="function">
    <text evidence="8">Catalyzes the deamination of adenosine to inosine at the wobble position 34 of tRNA(Arg2).</text>
</comment>
<dbReference type="EMBL" id="CP026538">
    <property type="protein sequence ID" value="QAZ67899.1"/>
    <property type="molecule type" value="Genomic_DNA"/>
</dbReference>
<dbReference type="Gene3D" id="3.40.140.10">
    <property type="entry name" value="Cytidine Deaminase, domain 2"/>
    <property type="match status" value="1"/>
</dbReference>
<gene>
    <name evidence="8" type="primary">tadA</name>
    <name evidence="10" type="ORF">C3Y92_11970</name>
</gene>
<keyword evidence="11" id="KW-1185">Reference proteome</keyword>
<name>A0A4P6I253_9BACT</name>
<evidence type="ECO:0000256" key="2">
    <source>
        <dbReference type="ARBA" id="ARBA00011738"/>
    </source>
</evidence>
<feature type="binding site" evidence="8">
    <location>
        <position position="109"/>
    </location>
    <ligand>
        <name>Zn(2+)</name>
        <dbReference type="ChEBI" id="CHEBI:29105"/>
        <note>catalytic</note>
    </ligand>
</feature>
<evidence type="ECO:0000256" key="8">
    <source>
        <dbReference type="HAMAP-Rule" id="MF_00972"/>
    </source>
</evidence>
<evidence type="ECO:0000256" key="7">
    <source>
        <dbReference type="ARBA" id="ARBA00048045"/>
    </source>
</evidence>
<feature type="active site" description="Proton donor" evidence="8">
    <location>
        <position position="78"/>
    </location>
</feature>
<evidence type="ECO:0000313" key="10">
    <source>
        <dbReference type="EMBL" id="QAZ67899.1"/>
    </source>
</evidence>
<dbReference type="InterPro" id="IPR028883">
    <property type="entry name" value="tRNA_aden_deaminase"/>
</dbReference>
<keyword evidence="5 8" id="KW-0378">Hydrolase</keyword>
<dbReference type="InterPro" id="IPR002125">
    <property type="entry name" value="CMP_dCMP_dom"/>
</dbReference>
<dbReference type="SUPFAM" id="SSF53927">
    <property type="entry name" value="Cytidine deaminase-like"/>
    <property type="match status" value="1"/>
</dbReference>
<evidence type="ECO:0000256" key="3">
    <source>
        <dbReference type="ARBA" id="ARBA00022694"/>
    </source>
</evidence>
<dbReference type="GO" id="GO:0008270">
    <property type="term" value="F:zinc ion binding"/>
    <property type="evidence" value="ECO:0007669"/>
    <property type="project" value="UniProtKB-UniRule"/>
</dbReference>
<proteinExistence type="inferred from homology"/>
<dbReference type="AlphaFoldDB" id="A0A4P6I253"/>
<accession>A0A4P6I253</accession>
<dbReference type="HAMAP" id="MF_00972">
    <property type="entry name" value="tRNA_aden_deaminase"/>
    <property type="match status" value="1"/>
</dbReference>
<feature type="domain" description="CMP/dCMP-type deaminase" evidence="9">
    <location>
        <begin position="24"/>
        <end position="134"/>
    </location>
</feature>
<comment type="catalytic activity">
    <reaction evidence="7 8">
        <text>adenosine(34) in tRNA + H2O + H(+) = inosine(34) in tRNA + NH4(+)</text>
        <dbReference type="Rhea" id="RHEA:43168"/>
        <dbReference type="Rhea" id="RHEA-COMP:10373"/>
        <dbReference type="Rhea" id="RHEA-COMP:10374"/>
        <dbReference type="ChEBI" id="CHEBI:15377"/>
        <dbReference type="ChEBI" id="CHEBI:15378"/>
        <dbReference type="ChEBI" id="CHEBI:28938"/>
        <dbReference type="ChEBI" id="CHEBI:74411"/>
        <dbReference type="ChEBI" id="CHEBI:82852"/>
        <dbReference type="EC" id="3.5.4.33"/>
    </reaction>
</comment>
<comment type="subunit">
    <text evidence="2 8">Homodimer.</text>
</comment>
<dbReference type="InterPro" id="IPR016193">
    <property type="entry name" value="Cytidine_deaminase-like"/>
</dbReference>
<keyword evidence="6 8" id="KW-0862">Zinc</keyword>
<dbReference type="PROSITE" id="PS00903">
    <property type="entry name" value="CYT_DCMP_DEAMINASES_1"/>
    <property type="match status" value="1"/>
</dbReference>
<comment type="cofactor">
    <cofactor evidence="8">
        <name>Zn(2+)</name>
        <dbReference type="ChEBI" id="CHEBI:29105"/>
    </cofactor>
    <text evidence="8">Binds 1 zinc ion per subunit.</text>
</comment>
<keyword evidence="4 8" id="KW-0479">Metal-binding</keyword>
<feature type="binding site" evidence="8">
    <location>
        <position position="76"/>
    </location>
    <ligand>
        <name>Zn(2+)</name>
        <dbReference type="ChEBI" id="CHEBI:29105"/>
        <note>catalytic</note>
    </ligand>
</feature>
<dbReference type="RefSeq" id="WP_129352894.1">
    <property type="nucleotide sequence ID" value="NZ_CP026538.1"/>
</dbReference>
<dbReference type="KEGG" id="dcb:C3Y92_11970"/>
<dbReference type="GO" id="GO:0002100">
    <property type="term" value="P:tRNA wobble adenosine to inosine editing"/>
    <property type="evidence" value="ECO:0007669"/>
    <property type="project" value="UniProtKB-UniRule"/>
</dbReference>
<dbReference type="PROSITE" id="PS51747">
    <property type="entry name" value="CYT_DCMP_DEAMINASES_2"/>
    <property type="match status" value="1"/>
</dbReference>
<evidence type="ECO:0000256" key="5">
    <source>
        <dbReference type="ARBA" id="ARBA00022801"/>
    </source>
</evidence>
<dbReference type="PANTHER" id="PTHR11079">
    <property type="entry name" value="CYTOSINE DEAMINASE FAMILY MEMBER"/>
    <property type="match status" value="1"/>
</dbReference>
<dbReference type="Pfam" id="PF00383">
    <property type="entry name" value="dCMP_cyt_deam_1"/>
    <property type="match status" value="1"/>
</dbReference>
<comment type="similarity">
    <text evidence="1">Belongs to the cytidine and deoxycytidylate deaminase family. ADAT2 subfamily.</text>
</comment>